<dbReference type="EMBL" id="JAPQKO010000005">
    <property type="protein sequence ID" value="KAJ5162214.1"/>
    <property type="molecule type" value="Genomic_DNA"/>
</dbReference>
<proteinExistence type="predicted"/>
<reference evidence="4" key="1">
    <citation type="submission" date="2022-11" db="EMBL/GenBank/DDBJ databases">
        <authorList>
            <person name="Petersen C."/>
        </authorList>
    </citation>
    <scope>NUCLEOTIDE SEQUENCE</scope>
    <source>
        <strain evidence="4">IBT 21917</strain>
    </source>
</reference>
<feature type="compositionally biased region" description="Low complexity" evidence="1">
    <location>
        <begin position="23"/>
        <end position="35"/>
    </location>
</feature>
<feature type="chain" id="PRO_5040742709" evidence="3">
    <location>
        <begin position="16"/>
        <end position="217"/>
    </location>
</feature>
<feature type="region of interest" description="Disordered" evidence="1">
    <location>
        <begin position="23"/>
        <end position="48"/>
    </location>
</feature>
<organism evidence="4 5">
    <name type="scientific">Penicillium capsulatum</name>
    <dbReference type="NCBI Taxonomy" id="69766"/>
    <lineage>
        <taxon>Eukaryota</taxon>
        <taxon>Fungi</taxon>
        <taxon>Dikarya</taxon>
        <taxon>Ascomycota</taxon>
        <taxon>Pezizomycotina</taxon>
        <taxon>Eurotiomycetes</taxon>
        <taxon>Eurotiomycetidae</taxon>
        <taxon>Eurotiales</taxon>
        <taxon>Aspergillaceae</taxon>
        <taxon>Penicillium</taxon>
    </lineage>
</organism>
<feature type="signal peptide" evidence="3">
    <location>
        <begin position="1"/>
        <end position="15"/>
    </location>
</feature>
<name>A0A9W9LLV1_9EURO</name>
<protein>
    <submittedName>
        <fullName evidence="4">Uncharacterized protein</fullName>
    </submittedName>
</protein>
<evidence type="ECO:0000313" key="5">
    <source>
        <dbReference type="Proteomes" id="UP001146351"/>
    </source>
</evidence>
<reference evidence="4" key="2">
    <citation type="journal article" date="2023" name="IMA Fungus">
        <title>Comparative genomic study of the Penicillium genus elucidates a diverse pangenome and 15 lateral gene transfer events.</title>
        <authorList>
            <person name="Petersen C."/>
            <person name="Sorensen T."/>
            <person name="Nielsen M.R."/>
            <person name="Sondergaard T.E."/>
            <person name="Sorensen J.L."/>
            <person name="Fitzpatrick D.A."/>
            <person name="Frisvad J.C."/>
            <person name="Nielsen K.L."/>
        </authorList>
    </citation>
    <scope>NUCLEOTIDE SEQUENCE</scope>
    <source>
        <strain evidence="4">IBT 21917</strain>
    </source>
</reference>
<keyword evidence="5" id="KW-1185">Reference proteome</keyword>
<evidence type="ECO:0000313" key="4">
    <source>
        <dbReference type="EMBL" id="KAJ5162214.1"/>
    </source>
</evidence>
<keyword evidence="2" id="KW-0472">Membrane</keyword>
<keyword evidence="2" id="KW-0812">Transmembrane</keyword>
<feature type="transmembrane region" description="Helical" evidence="2">
    <location>
        <begin position="152"/>
        <end position="174"/>
    </location>
</feature>
<evidence type="ECO:0000256" key="2">
    <source>
        <dbReference type="SAM" id="Phobius"/>
    </source>
</evidence>
<feature type="compositionally biased region" description="Low complexity" evidence="1">
    <location>
        <begin position="75"/>
        <end position="90"/>
    </location>
</feature>
<feature type="region of interest" description="Disordered" evidence="1">
    <location>
        <begin position="193"/>
        <end position="217"/>
    </location>
</feature>
<evidence type="ECO:0000256" key="1">
    <source>
        <dbReference type="SAM" id="MobiDB-lite"/>
    </source>
</evidence>
<gene>
    <name evidence="4" type="ORF">N7492_007606</name>
</gene>
<dbReference type="Proteomes" id="UP001146351">
    <property type="component" value="Unassembled WGS sequence"/>
</dbReference>
<dbReference type="AlphaFoldDB" id="A0A9W9LLV1"/>
<feature type="region of interest" description="Disordered" evidence="1">
    <location>
        <begin position="75"/>
        <end position="97"/>
    </location>
</feature>
<evidence type="ECO:0000256" key="3">
    <source>
        <dbReference type="SAM" id="SignalP"/>
    </source>
</evidence>
<keyword evidence="2" id="KW-1133">Transmembrane helix</keyword>
<accession>A0A9W9LLV1</accession>
<comment type="caution">
    <text evidence="4">The sequence shown here is derived from an EMBL/GenBank/DDBJ whole genome shotgun (WGS) entry which is preliminary data.</text>
</comment>
<sequence>MKLSALALLCATAVAVPLQGVIPSSSTSTSTSSTSGASQVQPDTAPRASPQLSASVYRYFARLHRSAEALLAEYSPAAQPTPSESTSSPEPTHEDDAYHRNLMLSFRDLDRRYKELAEKAHPHKRRAVSPDSEAQLKPAMHRVLSHHGPECVALVIFFLAPVSYLFFYVLGLLFRKLTQDRSTPVGRAYLDSPEKNVASTDSQDSLGDKFWPAQEKC</sequence>
<keyword evidence="3" id="KW-0732">Signal</keyword>